<evidence type="ECO:0000313" key="1">
    <source>
        <dbReference type="EMBL" id="QKX63921.1"/>
    </source>
</evidence>
<proteinExistence type="predicted"/>
<reference evidence="2" key="1">
    <citation type="submission" date="2020-06" db="EMBL/GenBank/DDBJ databases">
        <title>A chromosome-scale genome assembly of Talaromyces rugulosus W13939.</title>
        <authorList>
            <person name="Wang B."/>
            <person name="Guo L."/>
            <person name="Ye K."/>
            <person name="Wang L."/>
        </authorList>
    </citation>
    <scope>NUCLEOTIDE SEQUENCE [LARGE SCALE GENOMIC DNA]</scope>
    <source>
        <strain evidence="2">W13939</strain>
    </source>
</reference>
<keyword evidence="2" id="KW-1185">Reference proteome</keyword>
<protein>
    <submittedName>
        <fullName evidence="1">Uncharacterized protein</fullName>
    </submittedName>
</protein>
<gene>
    <name evidence="1" type="ORF">TRUGW13939_11093</name>
</gene>
<dbReference type="KEGG" id="trg:TRUGW13939_11093"/>
<dbReference type="Proteomes" id="UP000509510">
    <property type="component" value="Chromosome VI"/>
</dbReference>
<organism evidence="1 2">
    <name type="scientific">Talaromyces rugulosus</name>
    <name type="common">Penicillium rugulosum</name>
    <dbReference type="NCBI Taxonomy" id="121627"/>
    <lineage>
        <taxon>Eukaryota</taxon>
        <taxon>Fungi</taxon>
        <taxon>Dikarya</taxon>
        <taxon>Ascomycota</taxon>
        <taxon>Pezizomycotina</taxon>
        <taxon>Eurotiomycetes</taxon>
        <taxon>Eurotiomycetidae</taxon>
        <taxon>Eurotiales</taxon>
        <taxon>Trichocomaceae</taxon>
        <taxon>Talaromyces</taxon>
        <taxon>Talaromyces sect. Islandici</taxon>
    </lineage>
</organism>
<dbReference type="EMBL" id="CP055903">
    <property type="protein sequence ID" value="QKX63921.1"/>
    <property type="molecule type" value="Genomic_DNA"/>
</dbReference>
<name>A0A7H8RDY0_TALRU</name>
<dbReference type="OrthoDB" id="4219700at2759"/>
<dbReference type="RefSeq" id="XP_035350095.1">
    <property type="nucleotide sequence ID" value="XM_035494202.1"/>
</dbReference>
<dbReference type="GeneID" id="55998572"/>
<accession>A0A7H8RDY0</accession>
<evidence type="ECO:0000313" key="2">
    <source>
        <dbReference type="Proteomes" id="UP000509510"/>
    </source>
</evidence>
<dbReference type="AlphaFoldDB" id="A0A7H8RDY0"/>
<sequence>MEDESSFEDDSFILPDNPDAPLCVGSSLRWNFDKGAIDEQGEVLRSCDNRFLIELLVRMERGYENIFQHHFVNVWEQASPIDEDSQSENSSITEEPDCVSDNPELSLSILHTSGLFVEIAREVRRLQRYQKLFPNQQSMEFFLSCLESKLALNHYRWIRIAKKMQNEACWTKLEKSEYLIELWITAPTYQYDLKPWQQFLNDGAPGSGINPKAKFLGKVPESDDFDFTKVTANSSFQIVPPGGMVIWTNWFNHVYELEQKIKRTIVPDRFKCKDRMNTRFGAQTKMKRLPPMLYRRETITFDFEPNVWKPKGSIDRQVFPQDTLPELNALIEQLEGIHGVMLDDDVTNGILIASEKSGHHSVLHHLF</sequence>